<dbReference type="Pfam" id="PF12756">
    <property type="entry name" value="zf-C2H2_2"/>
    <property type="match status" value="2"/>
</dbReference>
<dbReference type="InterPro" id="IPR013087">
    <property type="entry name" value="Znf_C2H2_type"/>
</dbReference>
<keyword evidence="2 5" id="KW-0863">Zinc-finger</keyword>
<dbReference type="Proteomes" id="UP000095287">
    <property type="component" value="Unplaced"/>
</dbReference>
<feature type="compositionally biased region" description="Basic and acidic residues" evidence="6">
    <location>
        <begin position="88"/>
        <end position="110"/>
    </location>
</feature>
<feature type="compositionally biased region" description="Low complexity" evidence="6">
    <location>
        <begin position="20"/>
        <end position="29"/>
    </location>
</feature>
<keyword evidence="1" id="KW-0479">Metal-binding</keyword>
<evidence type="ECO:0000256" key="5">
    <source>
        <dbReference type="PROSITE-ProRule" id="PRU00042"/>
    </source>
</evidence>
<evidence type="ECO:0000256" key="2">
    <source>
        <dbReference type="ARBA" id="ARBA00022771"/>
    </source>
</evidence>
<dbReference type="InterPro" id="IPR036236">
    <property type="entry name" value="Znf_C2H2_sf"/>
</dbReference>
<sequence length="634" mass="72748">MAANANGDVIREEVEKAASEEQSSSVAAATEDQVAKKENGGGDAVAKDKKARRQSTGARKDVKEKDQAPRDKVRNNSARNHRKSTTSTKEKDGKSDGVSDGDATKTEKDKVRKRTSTSGRQKRQTKGSTTSCNSNGEGLECSDYELDEPFSDTDDDSLTPRGPVKPSLNIPRGRIRTLSGTVPAVGFSPKWGGPTMCLSCLQFFDLPEMIEEFNEHLLHEHHIVVSEMELIVDPKRYVEHWRKRFAKESVDKVFPKVVPNEEDPYHGRTDYYFFMSEKLEEDNQLRQRLAMRRLEEALACQQREREDTTFQMQCLFCRYTARGNRSKIIHHIYMIHHLNLGSPDNLVFVHEYIDHLKEKLTRNECIYCEKTFADRSTMMDHMRKRNHREVNPKNNYYDKFYIINYLELGKRWLDVLAEDFEETLPTFEESDEEEEENSWHEWQEDNIDEGTTRVLCLFCDESYDEATELLDHLKQGHKFDLLQVIADEKMDVYGRMKFLNYVRTNMYNGVCFVCGKADLGGLAGLRKHLAENDHLCSAVERSLWDKEESLIPSFGNDHFLWMLESLMQGKELGPNALEAAEEATKNGPSLEIGDLFKTLVEDSEKNTVQGVVAEDLPELNNPVLDDEALLKSLR</sequence>
<feature type="compositionally biased region" description="Basic and acidic residues" evidence="6">
    <location>
        <begin position="9"/>
        <end position="19"/>
    </location>
</feature>
<dbReference type="AlphaFoldDB" id="A0A1I8AQG1"/>
<comment type="similarity">
    <text evidence="4">Belongs to the ZNF277 family.</text>
</comment>
<proteinExistence type="inferred from homology"/>
<accession>A0A1I8AQG1</accession>
<evidence type="ECO:0000256" key="3">
    <source>
        <dbReference type="ARBA" id="ARBA00022833"/>
    </source>
</evidence>
<feature type="domain" description="C2H2-type" evidence="7">
    <location>
        <begin position="363"/>
        <end position="392"/>
    </location>
</feature>
<evidence type="ECO:0000259" key="7">
    <source>
        <dbReference type="PROSITE" id="PS50157"/>
    </source>
</evidence>
<dbReference type="SUPFAM" id="SSF57667">
    <property type="entry name" value="beta-beta-alpha zinc fingers"/>
    <property type="match status" value="2"/>
</dbReference>
<feature type="compositionally biased region" description="Basic residues" evidence="6">
    <location>
        <begin position="111"/>
        <end position="125"/>
    </location>
</feature>
<dbReference type="InterPro" id="IPR040048">
    <property type="entry name" value="ZNF277"/>
</dbReference>
<feature type="compositionally biased region" description="Polar residues" evidence="6">
    <location>
        <begin position="126"/>
        <end position="136"/>
    </location>
</feature>
<dbReference type="PROSITE" id="PS50157">
    <property type="entry name" value="ZINC_FINGER_C2H2_2"/>
    <property type="match status" value="1"/>
</dbReference>
<dbReference type="PANTHER" id="PTHR13267">
    <property type="entry name" value="ZINC FINGER PROTEIN 277"/>
    <property type="match status" value="1"/>
</dbReference>
<dbReference type="InterPro" id="IPR041661">
    <property type="entry name" value="ZN622/Rei1/Reh1_Znf-C2H2"/>
</dbReference>
<organism evidence="8 9">
    <name type="scientific">Steinernema glaseri</name>
    <dbReference type="NCBI Taxonomy" id="37863"/>
    <lineage>
        <taxon>Eukaryota</taxon>
        <taxon>Metazoa</taxon>
        <taxon>Ecdysozoa</taxon>
        <taxon>Nematoda</taxon>
        <taxon>Chromadorea</taxon>
        <taxon>Rhabditida</taxon>
        <taxon>Tylenchina</taxon>
        <taxon>Panagrolaimomorpha</taxon>
        <taxon>Strongyloidoidea</taxon>
        <taxon>Steinernematidae</taxon>
        <taxon>Steinernema</taxon>
    </lineage>
</organism>
<evidence type="ECO:0000313" key="8">
    <source>
        <dbReference type="Proteomes" id="UP000095287"/>
    </source>
</evidence>
<feature type="compositionally biased region" description="Basic and acidic residues" evidence="6">
    <location>
        <begin position="58"/>
        <end position="74"/>
    </location>
</feature>
<reference evidence="9" key="1">
    <citation type="submission" date="2016-11" db="UniProtKB">
        <authorList>
            <consortium name="WormBaseParasite"/>
        </authorList>
    </citation>
    <scope>IDENTIFICATION</scope>
</reference>
<protein>
    <submittedName>
        <fullName evidence="9">C2H2-type domain-containing protein</fullName>
    </submittedName>
</protein>
<keyword evidence="8" id="KW-1185">Reference proteome</keyword>
<feature type="region of interest" description="Disordered" evidence="6">
    <location>
        <begin position="1"/>
        <end position="171"/>
    </location>
</feature>
<evidence type="ECO:0000313" key="9">
    <source>
        <dbReference type="WBParaSite" id="L893_g8111.t1"/>
    </source>
</evidence>
<dbReference type="WBParaSite" id="L893_g8111.t1">
    <property type="protein sequence ID" value="L893_g8111.t1"/>
    <property type="gene ID" value="L893_g8111"/>
</dbReference>
<evidence type="ECO:0000256" key="6">
    <source>
        <dbReference type="SAM" id="MobiDB-lite"/>
    </source>
</evidence>
<feature type="compositionally biased region" description="Acidic residues" evidence="6">
    <location>
        <begin position="140"/>
        <end position="157"/>
    </location>
</feature>
<keyword evidence="3" id="KW-0862">Zinc</keyword>
<dbReference type="PROSITE" id="PS00028">
    <property type="entry name" value="ZINC_FINGER_C2H2_1"/>
    <property type="match status" value="2"/>
</dbReference>
<name>A0A1I8AQG1_9BILA</name>
<dbReference type="SMART" id="SM00355">
    <property type="entry name" value="ZnF_C2H2"/>
    <property type="match status" value="4"/>
</dbReference>
<dbReference type="PANTHER" id="PTHR13267:SF3">
    <property type="entry name" value="ZINC FINGER PROTEIN 277"/>
    <property type="match status" value="1"/>
</dbReference>
<dbReference type="GO" id="GO:0008270">
    <property type="term" value="F:zinc ion binding"/>
    <property type="evidence" value="ECO:0007669"/>
    <property type="project" value="UniProtKB-KW"/>
</dbReference>
<evidence type="ECO:0000256" key="1">
    <source>
        <dbReference type="ARBA" id="ARBA00022723"/>
    </source>
</evidence>
<feature type="compositionally biased region" description="Basic and acidic residues" evidence="6">
    <location>
        <begin position="33"/>
        <end position="48"/>
    </location>
</feature>
<evidence type="ECO:0000256" key="4">
    <source>
        <dbReference type="ARBA" id="ARBA00034119"/>
    </source>
</evidence>